<reference evidence="5" key="2">
    <citation type="submission" date="2014-03" db="EMBL/GenBank/DDBJ databases">
        <title>The whipworm genome and dual-species transcriptomics of an intimate host-pathogen interaction.</title>
        <authorList>
            <person name="Foth B.J."/>
            <person name="Tsai I.J."/>
            <person name="Reid A.J."/>
            <person name="Bancroft A.J."/>
            <person name="Nichol S."/>
            <person name="Tracey A."/>
            <person name="Holroyd N."/>
            <person name="Cotton J.A."/>
            <person name="Stanley E.J."/>
            <person name="Zarowiecki M."/>
            <person name="Liu J.Z."/>
            <person name="Huckvale T."/>
            <person name="Cooper P.J."/>
            <person name="Grencis R.K."/>
            <person name="Berriman M."/>
        </authorList>
    </citation>
    <scope>NUCLEOTIDE SEQUENCE [LARGE SCALE GENOMIC DNA]</scope>
</reference>
<keyword evidence="6" id="KW-1185">Reference proteome</keyword>
<sequence>MACVVTLKRPHDFEPYLSPENAVKRIKQSSPVHTSLPKSPDLLSSSSEQHRPYGKFPSAAALEDYLRHEFHLVPRMDDCSMDAANESRATSVPNAEDVPSPGQPFFSLKQIRHVFARLLREHGLEMEAKFEKLLQERLNDQYMAFLNFTQDQIHRQFQAAEIPSYIS</sequence>
<reference evidence="5" key="1">
    <citation type="submission" date="2014-01" db="EMBL/GenBank/DDBJ databases">
        <authorList>
            <person name="Aslett M."/>
        </authorList>
    </citation>
    <scope>NUCLEOTIDE SEQUENCE</scope>
</reference>
<evidence type="ECO:0000256" key="1">
    <source>
        <dbReference type="ARBA" id="ARBA00004123"/>
    </source>
</evidence>
<evidence type="ECO:0000256" key="2">
    <source>
        <dbReference type="ARBA" id="ARBA00005625"/>
    </source>
</evidence>
<evidence type="ECO:0000256" key="3">
    <source>
        <dbReference type="ARBA" id="ARBA00023242"/>
    </source>
</evidence>
<dbReference type="GO" id="GO:0045944">
    <property type="term" value="P:positive regulation of transcription by RNA polymerase II"/>
    <property type="evidence" value="ECO:0007669"/>
    <property type="project" value="TreeGrafter"/>
</dbReference>
<dbReference type="PANTHER" id="PTHR13293">
    <property type="entry name" value="AKIRIN-RELATED"/>
    <property type="match status" value="1"/>
</dbReference>
<evidence type="ECO:0008006" key="7">
    <source>
        <dbReference type="Google" id="ProtNLM"/>
    </source>
</evidence>
<organism evidence="5 6">
    <name type="scientific">Trichuris trichiura</name>
    <name type="common">Whipworm</name>
    <name type="synonym">Trichocephalus trichiurus</name>
    <dbReference type="NCBI Taxonomy" id="36087"/>
    <lineage>
        <taxon>Eukaryota</taxon>
        <taxon>Metazoa</taxon>
        <taxon>Ecdysozoa</taxon>
        <taxon>Nematoda</taxon>
        <taxon>Enoplea</taxon>
        <taxon>Dorylaimia</taxon>
        <taxon>Trichinellida</taxon>
        <taxon>Trichuridae</taxon>
        <taxon>Trichuris</taxon>
    </lineage>
</organism>
<evidence type="ECO:0000256" key="4">
    <source>
        <dbReference type="SAM" id="MobiDB-lite"/>
    </source>
</evidence>
<name>A0A077ZAX4_TRITR</name>
<dbReference type="Proteomes" id="UP000030665">
    <property type="component" value="Unassembled WGS sequence"/>
</dbReference>
<feature type="compositionally biased region" description="Low complexity" evidence="4">
    <location>
        <begin position="35"/>
        <end position="47"/>
    </location>
</feature>
<dbReference type="STRING" id="36087.A0A077ZAX4"/>
<evidence type="ECO:0000313" key="6">
    <source>
        <dbReference type="Proteomes" id="UP000030665"/>
    </source>
</evidence>
<comment type="similarity">
    <text evidence="2">Belongs to the akirin family.</text>
</comment>
<proteinExistence type="inferred from homology"/>
<dbReference type="PANTHER" id="PTHR13293:SF6">
    <property type="entry name" value="AKIRIN-RELATED"/>
    <property type="match status" value="1"/>
</dbReference>
<accession>A0A077ZAX4</accession>
<dbReference type="GO" id="GO:0000785">
    <property type="term" value="C:chromatin"/>
    <property type="evidence" value="ECO:0007669"/>
    <property type="project" value="TreeGrafter"/>
</dbReference>
<evidence type="ECO:0000313" key="5">
    <source>
        <dbReference type="EMBL" id="CDW56738.1"/>
    </source>
</evidence>
<dbReference type="GO" id="GO:0005634">
    <property type="term" value="C:nucleus"/>
    <property type="evidence" value="ECO:0007669"/>
    <property type="project" value="UniProtKB-SubCell"/>
</dbReference>
<dbReference type="OrthoDB" id="10039914at2759"/>
<comment type="subcellular location">
    <subcellularLocation>
        <location evidence="1">Nucleus</location>
    </subcellularLocation>
</comment>
<keyword evidence="3" id="KW-0539">Nucleus</keyword>
<dbReference type="AlphaFoldDB" id="A0A077ZAX4"/>
<dbReference type="GO" id="GO:0003712">
    <property type="term" value="F:transcription coregulator activity"/>
    <property type="evidence" value="ECO:0007669"/>
    <property type="project" value="TreeGrafter"/>
</dbReference>
<gene>
    <name evidence="5" type="ORF">TTRE_0000502001</name>
</gene>
<dbReference type="InterPro" id="IPR024132">
    <property type="entry name" value="Akirin"/>
</dbReference>
<dbReference type="EMBL" id="HG806073">
    <property type="protein sequence ID" value="CDW56738.1"/>
    <property type="molecule type" value="Genomic_DNA"/>
</dbReference>
<protein>
    <recommendedName>
        <fullName evidence="7">Akirin</fullName>
    </recommendedName>
</protein>
<feature type="region of interest" description="Disordered" evidence="4">
    <location>
        <begin position="26"/>
        <end position="51"/>
    </location>
</feature>